<evidence type="ECO:0000313" key="2">
    <source>
        <dbReference type="Proteomes" id="UP000702209"/>
    </source>
</evidence>
<reference evidence="1 2" key="1">
    <citation type="submission" date="2020-10" db="EMBL/GenBank/DDBJ databases">
        <title>Identification of Nocardia species via Next-generation sequencing and recognition of intraspecies genetic diversity.</title>
        <authorList>
            <person name="Li P."/>
            <person name="Li P."/>
            <person name="Lu B."/>
        </authorList>
    </citation>
    <scope>NUCLEOTIDE SEQUENCE [LARGE SCALE GENOMIC DNA]</scope>
    <source>
        <strain evidence="1 2">BJ06-0157</strain>
    </source>
</reference>
<gene>
    <name evidence="1" type="ORF">IU459_17810</name>
</gene>
<organism evidence="1 2">
    <name type="scientific">Nocardia amamiensis</name>
    <dbReference type="NCBI Taxonomy" id="404578"/>
    <lineage>
        <taxon>Bacteria</taxon>
        <taxon>Bacillati</taxon>
        <taxon>Actinomycetota</taxon>
        <taxon>Actinomycetes</taxon>
        <taxon>Mycobacteriales</taxon>
        <taxon>Nocardiaceae</taxon>
        <taxon>Nocardia</taxon>
    </lineage>
</organism>
<sequence>MASDPLPSKHQLLRACRGDIANDHPLLRFAHELSCLHERRLCANRDTADDIDILRARLVRDIDRWVTAQLPPSHGAALVHTETIGAVVDRLGQLTACAYAALASTSPGELGDVWERLAELAIGYEDMAAEVRAGRRRLPGGP</sequence>
<proteinExistence type="predicted"/>
<dbReference type="EMBL" id="JADLQX010000012">
    <property type="protein sequence ID" value="MBF6299384.1"/>
    <property type="molecule type" value="Genomic_DNA"/>
</dbReference>
<keyword evidence="2" id="KW-1185">Reference proteome</keyword>
<protein>
    <submittedName>
        <fullName evidence="1">DUF4254 domain-containing protein</fullName>
    </submittedName>
</protein>
<name>A0ABS0CWZ4_9NOCA</name>
<accession>A0ABS0CWZ4</accession>
<dbReference type="Pfam" id="PF14063">
    <property type="entry name" value="DUF4254"/>
    <property type="match status" value="1"/>
</dbReference>
<dbReference type="Proteomes" id="UP000702209">
    <property type="component" value="Unassembled WGS sequence"/>
</dbReference>
<comment type="caution">
    <text evidence="1">The sequence shown here is derived from an EMBL/GenBank/DDBJ whole genome shotgun (WGS) entry which is preliminary data.</text>
</comment>
<evidence type="ECO:0000313" key="1">
    <source>
        <dbReference type="EMBL" id="MBF6299384.1"/>
    </source>
</evidence>
<dbReference type="InterPro" id="IPR025350">
    <property type="entry name" value="DUF4254"/>
</dbReference>